<evidence type="ECO:0000313" key="9">
    <source>
        <dbReference type="Proteomes" id="UP001595789"/>
    </source>
</evidence>
<keyword evidence="6" id="KW-0521">NADP</keyword>
<evidence type="ECO:0000256" key="2">
    <source>
        <dbReference type="ARBA" id="ARBA00010944"/>
    </source>
</evidence>
<dbReference type="InterPro" id="IPR005913">
    <property type="entry name" value="dTDP_dehydrorham_reduct"/>
</dbReference>
<dbReference type="Pfam" id="PF04321">
    <property type="entry name" value="RmlD_sub_bind"/>
    <property type="match status" value="1"/>
</dbReference>
<keyword evidence="6" id="KW-0560">Oxidoreductase</keyword>
<dbReference type="CDD" id="cd05254">
    <property type="entry name" value="dTDP_HR_like_SDR_e"/>
    <property type="match status" value="1"/>
</dbReference>
<evidence type="ECO:0000256" key="3">
    <source>
        <dbReference type="ARBA" id="ARBA00012929"/>
    </source>
</evidence>
<evidence type="ECO:0000313" key="8">
    <source>
        <dbReference type="EMBL" id="MFC4209920.1"/>
    </source>
</evidence>
<dbReference type="Gene3D" id="3.40.50.720">
    <property type="entry name" value="NAD(P)-binding Rossmann-like Domain"/>
    <property type="match status" value="1"/>
</dbReference>
<protein>
    <recommendedName>
        <fullName evidence="4 6">dTDP-4-dehydrorhamnose reductase</fullName>
        <ecNumber evidence="3 6">1.1.1.133</ecNumber>
    </recommendedName>
</protein>
<comment type="catalytic activity">
    <reaction evidence="5">
        <text>dTDP-beta-L-rhamnose + NADP(+) = dTDP-4-dehydro-beta-L-rhamnose + NADPH + H(+)</text>
        <dbReference type="Rhea" id="RHEA:21796"/>
        <dbReference type="ChEBI" id="CHEBI:15378"/>
        <dbReference type="ChEBI" id="CHEBI:57510"/>
        <dbReference type="ChEBI" id="CHEBI:57783"/>
        <dbReference type="ChEBI" id="CHEBI:58349"/>
        <dbReference type="ChEBI" id="CHEBI:62830"/>
        <dbReference type="EC" id="1.1.1.133"/>
    </reaction>
</comment>
<comment type="caution">
    <text evidence="8">The sequence shown here is derived from an EMBL/GenBank/DDBJ whole genome shotgun (WGS) entry which is preliminary data.</text>
</comment>
<name>A0ABV8P5J0_9SPHI</name>
<dbReference type="InterPro" id="IPR036291">
    <property type="entry name" value="NAD(P)-bd_dom_sf"/>
</dbReference>
<reference evidence="9" key="1">
    <citation type="journal article" date="2019" name="Int. J. Syst. Evol. Microbiol.">
        <title>The Global Catalogue of Microorganisms (GCM) 10K type strain sequencing project: providing services to taxonomists for standard genome sequencing and annotation.</title>
        <authorList>
            <consortium name="The Broad Institute Genomics Platform"/>
            <consortium name="The Broad Institute Genome Sequencing Center for Infectious Disease"/>
            <person name="Wu L."/>
            <person name="Ma J."/>
        </authorList>
    </citation>
    <scope>NUCLEOTIDE SEQUENCE [LARGE SCALE GENOMIC DNA]</scope>
    <source>
        <strain evidence="9">CCM 8691</strain>
    </source>
</reference>
<evidence type="ECO:0000256" key="1">
    <source>
        <dbReference type="ARBA" id="ARBA00004781"/>
    </source>
</evidence>
<dbReference type="InterPro" id="IPR029903">
    <property type="entry name" value="RmlD-like-bd"/>
</dbReference>
<evidence type="ECO:0000256" key="6">
    <source>
        <dbReference type="RuleBase" id="RU364082"/>
    </source>
</evidence>
<evidence type="ECO:0000256" key="4">
    <source>
        <dbReference type="ARBA" id="ARBA00017099"/>
    </source>
</evidence>
<comment type="similarity">
    <text evidence="2 6">Belongs to the dTDP-4-dehydrorhamnose reductase family.</text>
</comment>
<dbReference type="RefSeq" id="WP_378981226.1">
    <property type="nucleotide sequence ID" value="NZ_JBHSBW010000004.1"/>
</dbReference>
<evidence type="ECO:0000256" key="5">
    <source>
        <dbReference type="ARBA" id="ARBA00048200"/>
    </source>
</evidence>
<dbReference type="EMBL" id="JBHSBW010000004">
    <property type="protein sequence ID" value="MFC4209920.1"/>
    <property type="molecule type" value="Genomic_DNA"/>
</dbReference>
<evidence type="ECO:0000259" key="7">
    <source>
        <dbReference type="Pfam" id="PF04321"/>
    </source>
</evidence>
<proteinExistence type="inferred from homology"/>
<comment type="function">
    <text evidence="6">Catalyzes the reduction of dTDP-6-deoxy-L-lyxo-4-hexulose to yield dTDP-L-rhamnose.</text>
</comment>
<dbReference type="Proteomes" id="UP001595789">
    <property type="component" value="Unassembled WGS sequence"/>
</dbReference>
<dbReference type="PANTHER" id="PTHR10491:SF4">
    <property type="entry name" value="METHIONINE ADENOSYLTRANSFERASE 2 SUBUNIT BETA"/>
    <property type="match status" value="1"/>
</dbReference>
<gene>
    <name evidence="8" type="ORF">ACFOWA_01925</name>
</gene>
<comment type="pathway">
    <text evidence="1 6">Carbohydrate biosynthesis; dTDP-L-rhamnose biosynthesis.</text>
</comment>
<accession>A0ABV8P5J0</accession>
<organism evidence="8 9">
    <name type="scientific">Pedobacter lithocola</name>
    <dbReference type="NCBI Taxonomy" id="1908239"/>
    <lineage>
        <taxon>Bacteria</taxon>
        <taxon>Pseudomonadati</taxon>
        <taxon>Bacteroidota</taxon>
        <taxon>Sphingobacteriia</taxon>
        <taxon>Sphingobacteriales</taxon>
        <taxon>Sphingobacteriaceae</taxon>
        <taxon>Pedobacter</taxon>
    </lineage>
</organism>
<dbReference type="SUPFAM" id="SSF51735">
    <property type="entry name" value="NAD(P)-binding Rossmann-fold domains"/>
    <property type="match status" value="1"/>
</dbReference>
<keyword evidence="9" id="KW-1185">Reference proteome</keyword>
<dbReference type="PANTHER" id="PTHR10491">
    <property type="entry name" value="DTDP-4-DEHYDRORHAMNOSE REDUCTASE"/>
    <property type="match status" value="1"/>
</dbReference>
<feature type="domain" description="RmlD-like substrate binding" evidence="7">
    <location>
        <begin position="3"/>
        <end position="241"/>
    </location>
</feature>
<dbReference type="EC" id="1.1.1.133" evidence="3 6"/>
<sequence>MRKVVVIGSKGMAGHVIYHYLKEHTTLKIVDIARGSDFHNPSHKIDVTDFEKLTEVLEEENPDFVINCVGILNKDAEDNPEKSILLNCYFPHFLAKIGKAISFRLIHISTDCVFDGKRGGYTEASLKDGKGLYAETKSLGEVTYGDNLTIRTSIIGPELKKEGIGLFHWFMNQKGKVRGYTNAYWTGITTIELAKVIIAAIDEDITGLHHVVNNEKINKYDLINLFKQIFNKTDIEIEPFADYSIDKSLIKTNDSFKYVVPSYKQMLQEMSVWIEEKRSLYKVY</sequence>